<dbReference type="InterPro" id="IPR013083">
    <property type="entry name" value="Znf_RING/FYVE/PHD"/>
</dbReference>
<protein>
    <recommendedName>
        <fullName evidence="14">E3 ubiquitin-protein ligase RNFT1</fullName>
        <ecNumber evidence="4">2.3.2.27</ecNumber>
    </recommendedName>
    <alternativeName>
        <fullName evidence="15">RING finger and transmembrane domain-containing protein 1</fullName>
    </alternativeName>
</protein>
<keyword evidence="5" id="KW-0808">Transferase</keyword>
<evidence type="ECO:0000256" key="7">
    <source>
        <dbReference type="ARBA" id="ARBA00022723"/>
    </source>
</evidence>
<accession>A0A9D3M8J7</accession>
<comment type="subcellular location">
    <subcellularLocation>
        <location evidence="2">Endomembrane system</location>
        <topology evidence="2">Multi-pass membrane protein</topology>
    </subcellularLocation>
</comment>
<dbReference type="SMART" id="SM00184">
    <property type="entry name" value="RING"/>
    <property type="match status" value="1"/>
</dbReference>
<keyword evidence="9" id="KW-0833">Ubl conjugation pathway</keyword>
<evidence type="ECO:0000256" key="2">
    <source>
        <dbReference type="ARBA" id="ARBA00004127"/>
    </source>
</evidence>
<name>A0A9D3M8J7_ANGAN</name>
<dbReference type="Gene3D" id="3.30.40.10">
    <property type="entry name" value="Zinc/RING finger domain, C3HC4 (zinc finger)"/>
    <property type="match status" value="1"/>
</dbReference>
<dbReference type="GO" id="GO:0008270">
    <property type="term" value="F:zinc ion binding"/>
    <property type="evidence" value="ECO:0007669"/>
    <property type="project" value="UniProtKB-KW"/>
</dbReference>
<comment type="catalytic activity">
    <reaction evidence="1">
        <text>S-ubiquitinyl-[E2 ubiquitin-conjugating enzyme]-L-cysteine + [acceptor protein]-L-lysine = [E2 ubiquitin-conjugating enzyme]-L-cysteine + N(6)-ubiquitinyl-[acceptor protein]-L-lysine.</text>
        <dbReference type="EC" id="2.3.2.27"/>
    </reaction>
</comment>
<evidence type="ECO:0000256" key="4">
    <source>
        <dbReference type="ARBA" id="ARBA00012483"/>
    </source>
</evidence>
<evidence type="ECO:0000259" key="19">
    <source>
        <dbReference type="PROSITE" id="PS50089"/>
    </source>
</evidence>
<evidence type="ECO:0000256" key="1">
    <source>
        <dbReference type="ARBA" id="ARBA00000900"/>
    </source>
</evidence>
<dbReference type="PANTHER" id="PTHR15860:SF1">
    <property type="entry name" value="E3 UBIQUITIN-PROTEIN LIGASE RNFT1"/>
    <property type="match status" value="1"/>
</dbReference>
<evidence type="ECO:0000256" key="18">
    <source>
        <dbReference type="SAM" id="Phobius"/>
    </source>
</evidence>
<keyword evidence="7" id="KW-0479">Metal-binding</keyword>
<feature type="transmembrane region" description="Helical" evidence="18">
    <location>
        <begin position="196"/>
        <end position="213"/>
    </location>
</feature>
<evidence type="ECO:0000313" key="20">
    <source>
        <dbReference type="EMBL" id="KAG5844430.1"/>
    </source>
</evidence>
<evidence type="ECO:0000256" key="14">
    <source>
        <dbReference type="ARBA" id="ARBA00039413"/>
    </source>
</evidence>
<proteinExistence type="predicted"/>
<feature type="compositionally biased region" description="Basic and acidic residues" evidence="17">
    <location>
        <begin position="1"/>
        <end position="23"/>
    </location>
</feature>
<feature type="domain" description="RING-type" evidence="19">
    <location>
        <begin position="365"/>
        <end position="403"/>
    </location>
</feature>
<evidence type="ECO:0000256" key="3">
    <source>
        <dbReference type="ARBA" id="ARBA00004906"/>
    </source>
</evidence>
<keyword evidence="6 18" id="KW-0812">Transmembrane</keyword>
<evidence type="ECO:0000256" key="13">
    <source>
        <dbReference type="ARBA" id="ARBA00037172"/>
    </source>
</evidence>
<dbReference type="PROSITE" id="PS50089">
    <property type="entry name" value="ZF_RING_2"/>
    <property type="match status" value="1"/>
</dbReference>
<evidence type="ECO:0000256" key="16">
    <source>
        <dbReference type="PROSITE-ProRule" id="PRU00175"/>
    </source>
</evidence>
<dbReference type="PROSITE" id="PS00518">
    <property type="entry name" value="ZF_RING_1"/>
    <property type="match status" value="1"/>
</dbReference>
<gene>
    <name evidence="20" type="ORF">ANANG_G00162440</name>
</gene>
<evidence type="ECO:0000256" key="12">
    <source>
        <dbReference type="ARBA" id="ARBA00023136"/>
    </source>
</evidence>
<evidence type="ECO:0000256" key="9">
    <source>
        <dbReference type="ARBA" id="ARBA00022786"/>
    </source>
</evidence>
<dbReference type="Pfam" id="PF13639">
    <property type="entry name" value="zf-RING_2"/>
    <property type="match status" value="1"/>
</dbReference>
<evidence type="ECO:0000256" key="17">
    <source>
        <dbReference type="SAM" id="MobiDB-lite"/>
    </source>
</evidence>
<keyword evidence="8 16" id="KW-0863">Zinc-finger</keyword>
<keyword evidence="10" id="KW-0862">Zinc</keyword>
<dbReference type="Proteomes" id="UP001044222">
    <property type="component" value="Chromosome 8"/>
</dbReference>
<reference evidence="20" key="1">
    <citation type="submission" date="2021-01" db="EMBL/GenBank/DDBJ databases">
        <title>A chromosome-scale assembly of European eel, Anguilla anguilla.</title>
        <authorList>
            <person name="Henkel C."/>
            <person name="Jong-Raadsen S.A."/>
            <person name="Dufour S."/>
            <person name="Weltzien F.-A."/>
            <person name="Palstra A.P."/>
            <person name="Pelster B."/>
            <person name="Spaink H.P."/>
            <person name="Van Den Thillart G.E."/>
            <person name="Jansen H."/>
            <person name="Zahm M."/>
            <person name="Klopp C."/>
            <person name="Cedric C."/>
            <person name="Louis A."/>
            <person name="Berthelot C."/>
            <person name="Parey E."/>
            <person name="Roest Crollius H."/>
            <person name="Montfort J."/>
            <person name="Robinson-Rechavi M."/>
            <person name="Bucao C."/>
            <person name="Bouchez O."/>
            <person name="Gislard M."/>
            <person name="Lluch J."/>
            <person name="Milhes M."/>
            <person name="Lampietro C."/>
            <person name="Lopez Roques C."/>
            <person name="Donnadieu C."/>
            <person name="Braasch I."/>
            <person name="Desvignes T."/>
            <person name="Postlethwait J."/>
            <person name="Bobe J."/>
            <person name="Guiguen Y."/>
            <person name="Dirks R."/>
        </authorList>
    </citation>
    <scope>NUCLEOTIDE SEQUENCE</scope>
    <source>
        <strain evidence="20">Tag_6206</strain>
        <tissue evidence="20">Liver</tissue>
    </source>
</reference>
<dbReference type="EC" id="2.3.2.27" evidence="4"/>
<dbReference type="GO" id="GO:1904294">
    <property type="term" value="P:positive regulation of ERAD pathway"/>
    <property type="evidence" value="ECO:0007669"/>
    <property type="project" value="InterPro"/>
</dbReference>
<sequence length="425" mass="47545">MKLRAQYERSHSSESRRLLKLKESPTVMQTNSNEHNAQAGNGLSLTLQPELLTRTPAAGGSSPAETGEVHVPINVAPGEGTGRPASRRPRPGPHSHSHSHSHGHNRPHSHNEPESDPGDGDSESGEPSTSISELRYLFRWVQKSLPFIIILCAKLVLQHALGLAVGVGLFTTFLYANKIIQNQVFLQDRRSKLECVWLLAFLICSTLLLYYTFNQEKLYYCLIFVNPSVESRDFWEVLWTVGVTNFVVKFLFMGVKCLILLVPSALMACSARGRWYMLTEEFSQVHQAIVPMPVWFRYLVTYQEVDGVAGLTLGILLALVYLILKLLGLYGLWGSVQKTGGIFLNSEQNGAAATKSQCSDAGDLCPICQVEFRDPRVLLCQHVFCDECISLWFNREKTCPMCRTVIADKVHAWKDGATSPYLQIY</sequence>
<dbReference type="InterPro" id="IPR044235">
    <property type="entry name" value="RNFT1/2"/>
</dbReference>
<feature type="transmembrane region" description="Helical" evidence="18">
    <location>
        <begin position="308"/>
        <end position="333"/>
    </location>
</feature>
<dbReference type="EMBL" id="JAFIRN010000008">
    <property type="protein sequence ID" value="KAG5844430.1"/>
    <property type="molecule type" value="Genomic_DNA"/>
</dbReference>
<organism evidence="20 21">
    <name type="scientific">Anguilla anguilla</name>
    <name type="common">European freshwater eel</name>
    <name type="synonym">Muraena anguilla</name>
    <dbReference type="NCBI Taxonomy" id="7936"/>
    <lineage>
        <taxon>Eukaryota</taxon>
        <taxon>Metazoa</taxon>
        <taxon>Chordata</taxon>
        <taxon>Craniata</taxon>
        <taxon>Vertebrata</taxon>
        <taxon>Euteleostomi</taxon>
        <taxon>Actinopterygii</taxon>
        <taxon>Neopterygii</taxon>
        <taxon>Teleostei</taxon>
        <taxon>Anguilliformes</taxon>
        <taxon>Anguillidae</taxon>
        <taxon>Anguilla</taxon>
    </lineage>
</organism>
<evidence type="ECO:0000256" key="11">
    <source>
        <dbReference type="ARBA" id="ARBA00022989"/>
    </source>
</evidence>
<evidence type="ECO:0000256" key="8">
    <source>
        <dbReference type="ARBA" id="ARBA00022771"/>
    </source>
</evidence>
<evidence type="ECO:0000256" key="15">
    <source>
        <dbReference type="ARBA" id="ARBA00042946"/>
    </source>
</evidence>
<comment type="pathway">
    <text evidence="3">Protein modification; protein ubiquitination.</text>
</comment>
<feature type="region of interest" description="Disordered" evidence="17">
    <location>
        <begin position="54"/>
        <end position="128"/>
    </location>
</feature>
<evidence type="ECO:0000256" key="10">
    <source>
        <dbReference type="ARBA" id="ARBA00022833"/>
    </source>
</evidence>
<evidence type="ECO:0000313" key="21">
    <source>
        <dbReference type="Proteomes" id="UP001044222"/>
    </source>
</evidence>
<dbReference type="InterPro" id="IPR001841">
    <property type="entry name" value="Znf_RING"/>
</dbReference>
<keyword evidence="12 18" id="KW-0472">Membrane</keyword>
<comment type="caution">
    <text evidence="20">The sequence shown here is derived from an EMBL/GenBank/DDBJ whole genome shotgun (WGS) entry which is preliminary data.</text>
</comment>
<feature type="compositionally biased region" description="Acidic residues" evidence="17">
    <location>
        <begin position="114"/>
        <end position="124"/>
    </location>
</feature>
<dbReference type="InterPro" id="IPR017907">
    <property type="entry name" value="Znf_RING_CS"/>
</dbReference>
<dbReference type="AlphaFoldDB" id="A0A9D3M8J7"/>
<dbReference type="GO" id="GO:0061630">
    <property type="term" value="F:ubiquitin protein ligase activity"/>
    <property type="evidence" value="ECO:0007669"/>
    <property type="project" value="UniProtKB-EC"/>
</dbReference>
<dbReference type="PANTHER" id="PTHR15860">
    <property type="entry name" value="UNCHARACTERIZED RING FINGER-CONTAINING PROTEIN"/>
    <property type="match status" value="1"/>
</dbReference>
<keyword evidence="21" id="KW-1185">Reference proteome</keyword>
<feature type="transmembrane region" description="Helical" evidence="18">
    <location>
        <begin position="145"/>
        <end position="176"/>
    </location>
</feature>
<feature type="compositionally biased region" description="Polar residues" evidence="17">
    <location>
        <begin position="26"/>
        <end position="41"/>
    </location>
</feature>
<feature type="region of interest" description="Disordered" evidence="17">
    <location>
        <begin position="1"/>
        <end position="41"/>
    </location>
</feature>
<dbReference type="GO" id="GO:0005783">
    <property type="term" value="C:endoplasmic reticulum"/>
    <property type="evidence" value="ECO:0007669"/>
    <property type="project" value="TreeGrafter"/>
</dbReference>
<evidence type="ECO:0000256" key="6">
    <source>
        <dbReference type="ARBA" id="ARBA00022692"/>
    </source>
</evidence>
<feature type="compositionally biased region" description="Basic residues" evidence="17">
    <location>
        <begin position="85"/>
        <end position="108"/>
    </location>
</feature>
<evidence type="ECO:0000256" key="5">
    <source>
        <dbReference type="ARBA" id="ARBA00022679"/>
    </source>
</evidence>
<feature type="transmembrane region" description="Helical" evidence="18">
    <location>
        <begin position="234"/>
        <end position="262"/>
    </location>
</feature>
<dbReference type="SUPFAM" id="SSF57850">
    <property type="entry name" value="RING/U-box"/>
    <property type="match status" value="1"/>
</dbReference>
<keyword evidence="11 18" id="KW-1133">Transmembrane helix</keyword>
<comment type="function">
    <text evidence="13">E3 ubiquitin-protein ligase that acts in the endoplasmic reticulum (ER)-associated degradation (ERAD) pathway, which targets misfolded proteins that accumulate in the endoplasmic reticulum (ER) for ubiquitination and subsequent proteasome-mediated degradation. Protects cells from ER stress-induced apoptosis.</text>
</comment>